<feature type="transmembrane region" description="Helical" evidence="1">
    <location>
        <begin position="76"/>
        <end position="95"/>
    </location>
</feature>
<reference evidence="2" key="1">
    <citation type="submission" date="2022-10" db="EMBL/GenBank/DDBJ databases">
        <title>Chryseobacterium sp. nov., a novel bacterial species.</title>
        <authorList>
            <person name="Cao Y."/>
        </authorList>
    </citation>
    <scope>NUCLEOTIDE SEQUENCE</scope>
    <source>
        <strain evidence="2">KC 927</strain>
    </source>
</reference>
<keyword evidence="1" id="KW-0472">Membrane</keyword>
<proteinExistence type="predicted"/>
<feature type="transmembrane region" description="Helical" evidence="1">
    <location>
        <begin position="48"/>
        <end position="69"/>
    </location>
</feature>
<dbReference type="EMBL" id="JAOVZV010000010">
    <property type="protein sequence ID" value="MCX8532975.1"/>
    <property type="molecule type" value="Genomic_DNA"/>
</dbReference>
<name>A0ABT3Y4A6_9FLAO</name>
<dbReference type="Proteomes" id="UP001070176">
    <property type="component" value="Unassembled WGS sequence"/>
</dbReference>
<keyword evidence="3" id="KW-1185">Reference proteome</keyword>
<keyword evidence="1" id="KW-1133">Transmembrane helix</keyword>
<comment type="caution">
    <text evidence="2">The sequence shown here is derived from an EMBL/GenBank/DDBJ whole genome shotgun (WGS) entry which is preliminary data.</text>
</comment>
<feature type="transmembrane region" description="Helical" evidence="1">
    <location>
        <begin position="107"/>
        <end position="127"/>
    </location>
</feature>
<feature type="transmembrane region" description="Helical" evidence="1">
    <location>
        <begin position="12"/>
        <end position="28"/>
    </location>
</feature>
<evidence type="ECO:0000313" key="2">
    <source>
        <dbReference type="EMBL" id="MCX8532975.1"/>
    </source>
</evidence>
<dbReference type="RefSeq" id="WP_267281500.1">
    <property type="nucleotide sequence ID" value="NZ_JAOVZV010000010.1"/>
</dbReference>
<evidence type="ECO:0000256" key="1">
    <source>
        <dbReference type="SAM" id="Phobius"/>
    </source>
</evidence>
<protein>
    <submittedName>
        <fullName evidence="2">Uncharacterized protein</fullName>
    </submittedName>
</protein>
<evidence type="ECO:0000313" key="3">
    <source>
        <dbReference type="Proteomes" id="UP001070176"/>
    </source>
</evidence>
<organism evidence="2 3">
    <name type="scientific">Chryseobacterium luquanense</name>
    <dbReference type="NCBI Taxonomy" id="2983766"/>
    <lineage>
        <taxon>Bacteria</taxon>
        <taxon>Pseudomonadati</taxon>
        <taxon>Bacteroidota</taxon>
        <taxon>Flavobacteriia</taxon>
        <taxon>Flavobacteriales</taxon>
        <taxon>Weeksellaceae</taxon>
        <taxon>Chryseobacterium group</taxon>
        <taxon>Chryseobacterium</taxon>
    </lineage>
</organism>
<keyword evidence="1" id="KW-0812">Transmembrane</keyword>
<sequence>MKRFIFLSIFKTWLFSTFTSIIFLYLYMQSAKNPTDEYGNCDMGGLAYGLIIMWILFLSLISFFALLSLNKIFQNSILRLLCWFLFPFLFSVTFFLAVSEETFDKEIILISMISVVPWFSIWGFYYYQFNKKLFRNENV</sequence>
<accession>A0ABT3Y4A6</accession>
<gene>
    <name evidence="2" type="ORF">OEA66_11510</name>
</gene>